<name>A0AA36DEB2_9BILA</name>
<reference evidence="1" key="1">
    <citation type="submission" date="2023-06" db="EMBL/GenBank/DDBJ databases">
        <authorList>
            <person name="Delattre M."/>
        </authorList>
    </citation>
    <scope>NUCLEOTIDE SEQUENCE</scope>
    <source>
        <strain evidence="1">AF72</strain>
    </source>
</reference>
<dbReference type="Pfam" id="PF02995">
    <property type="entry name" value="DUF229"/>
    <property type="match status" value="1"/>
</dbReference>
<dbReference type="InterPro" id="IPR004245">
    <property type="entry name" value="DUF229"/>
</dbReference>
<gene>
    <name evidence="1" type="ORF">MSPICULIGERA_LOCUS22768</name>
</gene>
<evidence type="ECO:0000313" key="1">
    <source>
        <dbReference type="EMBL" id="CAJ0584724.1"/>
    </source>
</evidence>
<dbReference type="PANTHER" id="PTHR10974">
    <property type="entry name" value="FI08016P-RELATED"/>
    <property type="match status" value="1"/>
</dbReference>
<comment type="caution">
    <text evidence="1">The sequence shown here is derived from an EMBL/GenBank/DDBJ whole genome shotgun (WGS) entry which is preliminary data.</text>
</comment>
<evidence type="ECO:0000313" key="2">
    <source>
        <dbReference type="Proteomes" id="UP001177023"/>
    </source>
</evidence>
<proteinExistence type="predicted"/>
<dbReference type="InterPro" id="IPR017850">
    <property type="entry name" value="Alkaline_phosphatase_core_sf"/>
</dbReference>
<protein>
    <submittedName>
        <fullName evidence="1">Uncharacterized protein</fullName>
    </submittedName>
</protein>
<feature type="non-terminal residue" evidence="1">
    <location>
        <position position="687"/>
    </location>
</feature>
<dbReference type="GO" id="GO:0005615">
    <property type="term" value="C:extracellular space"/>
    <property type="evidence" value="ECO:0007669"/>
    <property type="project" value="TreeGrafter"/>
</dbReference>
<dbReference type="EMBL" id="CATQJA010002700">
    <property type="protein sequence ID" value="CAJ0584724.1"/>
    <property type="molecule type" value="Genomic_DNA"/>
</dbReference>
<dbReference type="Gene3D" id="3.40.720.10">
    <property type="entry name" value="Alkaline Phosphatase, subunit A"/>
    <property type="match status" value="1"/>
</dbReference>
<sequence>MADDPELKDVLKQLAAANQQMTAVMVAGQEREAKLMAELERIRAEVQTHTDSNCFEWHTAQLDYFGKFLSAYNGTPKFVINWSTAPCHDDPNLLYHADEDFYNFLEKHEKRLQNAFIFFMGDHGPRYGVVARAEMGKREINNPLLHISVPHWLRNNTQLTKNMEENSQRMILQYDIYETLKDILRYAPESNFTDFAYVEREKDNDNNGTSLLRPFPEPLRHRNCRNIAVHTAYCMCEFDKELVYNETLINDAKMVVIQEINAIFRQFNVTNLCADHKLDQIISIKGFIPTKRTRMFEVFFRSTLGKGEFTVVLKLDDSGRLEPGDFVCCTVKHCLSGSFKCEKKRNWEEAQEISRAQAGLKEPKDEPFDEANIIMAETTAGGSLEDVKPEPLDLDAVPVPAPENDESVYRLNAMLPLSYEPSPDLPPNDMAFAMTRICRGCDLPLSQKEFSAHFLLISQGVNCPEAKCNDALINCPYPDCIAKGFGSMTNYANHLRLHHGRPTFIREFAYTDIAEYRTHLNEIRAMGDYENDKHTKLSGRTYPCRYTHDPNDSDDEFDDCDLSHKQPIACGAFYHGAIESRNLTGSPIIHLRVCNLHIHGKMKIPRALRHRIRQLARFMPIPILMVIIRAESGKYAGEGGLLQQILELDALKIGRIIHKGGMTKNEKRPVEPLYIVESPLPVYANCS</sequence>
<dbReference type="AlphaFoldDB" id="A0AA36DEB2"/>
<dbReference type="Proteomes" id="UP001177023">
    <property type="component" value="Unassembled WGS sequence"/>
</dbReference>
<dbReference type="PANTHER" id="PTHR10974:SF75">
    <property type="entry name" value="SULFATASE DOMAIN-CONTAINING PROTEIN"/>
    <property type="match status" value="1"/>
</dbReference>
<organism evidence="1 2">
    <name type="scientific">Mesorhabditis spiculigera</name>
    <dbReference type="NCBI Taxonomy" id="96644"/>
    <lineage>
        <taxon>Eukaryota</taxon>
        <taxon>Metazoa</taxon>
        <taxon>Ecdysozoa</taxon>
        <taxon>Nematoda</taxon>
        <taxon>Chromadorea</taxon>
        <taxon>Rhabditida</taxon>
        <taxon>Rhabditina</taxon>
        <taxon>Rhabditomorpha</taxon>
        <taxon>Rhabditoidea</taxon>
        <taxon>Rhabditidae</taxon>
        <taxon>Mesorhabditinae</taxon>
        <taxon>Mesorhabditis</taxon>
    </lineage>
</organism>
<accession>A0AA36DEB2</accession>
<keyword evidence="2" id="KW-1185">Reference proteome</keyword>